<accession>A0A6G9YEV5</accession>
<keyword evidence="2" id="KW-1185">Reference proteome</keyword>
<reference evidence="1 2" key="1">
    <citation type="journal article" date="2019" name="ACS Chem. Biol.">
        <title>Identification and Mobilization of a Cryptic Antibiotic Biosynthesis Gene Locus from a Human-Pathogenic Nocardia Isolate.</title>
        <authorList>
            <person name="Herisse M."/>
            <person name="Ishida K."/>
            <person name="Porter J.L."/>
            <person name="Howden B."/>
            <person name="Hertweck C."/>
            <person name="Stinear T.P."/>
            <person name="Pidot S.J."/>
        </authorList>
    </citation>
    <scope>NUCLEOTIDE SEQUENCE [LARGE SCALE GENOMIC DNA]</scope>
    <source>
        <strain evidence="1 2">AUSMDU00012717</strain>
    </source>
</reference>
<dbReference type="KEGG" id="nah:F5544_18680"/>
<dbReference type="SUPFAM" id="SSF53756">
    <property type="entry name" value="UDP-Glycosyltransferase/glycogen phosphorylase"/>
    <property type="match status" value="1"/>
</dbReference>
<dbReference type="Proteomes" id="UP000503540">
    <property type="component" value="Chromosome"/>
</dbReference>
<dbReference type="Gene3D" id="3.40.50.12580">
    <property type="match status" value="1"/>
</dbReference>
<evidence type="ECO:0000313" key="2">
    <source>
        <dbReference type="Proteomes" id="UP000503540"/>
    </source>
</evidence>
<organism evidence="1 2">
    <name type="scientific">Nocardia arthritidis</name>
    <dbReference type="NCBI Taxonomy" id="228602"/>
    <lineage>
        <taxon>Bacteria</taxon>
        <taxon>Bacillati</taxon>
        <taxon>Actinomycetota</taxon>
        <taxon>Actinomycetes</taxon>
        <taxon>Mycobacteriales</taxon>
        <taxon>Nocardiaceae</taxon>
        <taxon>Nocardia</taxon>
    </lineage>
</organism>
<dbReference type="RefSeq" id="WP_167474397.1">
    <property type="nucleotide sequence ID" value="NZ_CP046172.1"/>
</dbReference>
<name>A0A6G9YEV5_9NOCA</name>
<dbReference type="InterPro" id="IPR043148">
    <property type="entry name" value="TagF_C"/>
</dbReference>
<dbReference type="EMBL" id="CP046172">
    <property type="protein sequence ID" value="QIS11607.1"/>
    <property type="molecule type" value="Genomic_DNA"/>
</dbReference>
<proteinExistence type="predicted"/>
<sequence length="554" mass="60747">MISRRGRKPKSGNRRDDPAWLTFGADQYVVLAVARTLTSAYRLLEAVHWFRDDFRVQLIFTVDESSAFSTGVRELLRESGADLVAWSRIEDRSFDYHLALTASENIDFSALRAHTILLPHGLGFNKHVPNGKALRLAGLPPHSAIRAGKVTISLSHREQREQLAAISPDIAPATEVVGDPTLDRLRASRPLRALYREAFGTGDRTLIVIASTWGEHSAIARWRTLPVRLLSALDADAYQVLLVLHPNIWSRYGRLQIEVWLSAALDAGLILMPPESGWHAALIAADQVITDHGSLGLFAAALDKPLLMAGGAAETVTGTPVAALTEAAERLRPGDDLVQQLDDARKRHVPGQFDDITDRVFDHVGEATRNIQRLIYRRLDITPPAHTSSLTRIPVPHCVIRTVTGYVVRTAPIEDATLTLERIPASVWHRRADPDRYETHVTASETEPDPKILERAAAVTSSRTLDYPAAQVWAHATLADHPGARLAVTATSAGFRAVARGGAVIEADAQVDGAQVQLIASAMYCWLLAASPRHEDITIRAGTISITVSFKIFR</sequence>
<dbReference type="AlphaFoldDB" id="A0A6G9YEV5"/>
<evidence type="ECO:0000313" key="1">
    <source>
        <dbReference type="EMBL" id="QIS11607.1"/>
    </source>
</evidence>
<gene>
    <name evidence="1" type="ORF">F5544_18680</name>
</gene>
<protein>
    <recommendedName>
        <fullName evidence="3">Translation initiation factor 2</fullName>
    </recommendedName>
</protein>
<evidence type="ECO:0008006" key="3">
    <source>
        <dbReference type="Google" id="ProtNLM"/>
    </source>
</evidence>